<evidence type="ECO:0000313" key="2">
    <source>
        <dbReference type="Proteomes" id="UP000595636"/>
    </source>
</evidence>
<dbReference type="InterPro" id="IPR014710">
    <property type="entry name" value="RmlC-like_jellyroll"/>
</dbReference>
<dbReference type="InterPro" id="IPR011051">
    <property type="entry name" value="RmlC_Cupin_sf"/>
</dbReference>
<reference evidence="1 2" key="1">
    <citation type="submission" date="2020-12" db="EMBL/GenBank/DDBJ databases">
        <title>A novel species.</title>
        <authorList>
            <person name="Li K."/>
        </authorList>
    </citation>
    <scope>NUCLEOTIDE SEQUENCE [LARGE SCALE GENOMIC DNA]</scope>
    <source>
        <strain evidence="1 2">ZYC-3</strain>
    </source>
</reference>
<accession>A0A7T7I393</accession>
<organism evidence="1 2">
    <name type="scientific">Streptomyces liliifuscus</name>
    <dbReference type="NCBI Taxonomy" id="2797636"/>
    <lineage>
        <taxon>Bacteria</taxon>
        <taxon>Bacillati</taxon>
        <taxon>Actinomycetota</taxon>
        <taxon>Actinomycetes</taxon>
        <taxon>Kitasatosporales</taxon>
        <taxon>Streptomycetaceae</taxon>
        <taxon>Streptomyces</taxon>
    </lineage>
</organism>
<dbReference type="Proteomes" id="UP000595636">
    <property type="component" value="Chromosome"/>
</dbReference>
<dbReference type="KEGG" id="slf:JEQ17_11675"/>
<gene>
    <name evidence="1" type="ORF">JEQ17_11675</name>
</gene>
<evidence type="ECO:0000313" key="1">
    <source>
        <dbReference type="EMBL" id="QQM40063.1"/>
    </source>
</evidence>
<proteinExistence type="predicted"/>
<dbReference type="AlphaFoldDB" id="A0A7T7I393"/>
<keyword evidence="2" id="KW-1185">Reference proteome</keyword>
<dbReference type="EMBL" id="CP066831">
    <property type="protein sequence ID" value="QQM40063.1"/>
    <property type="molecule type" value="Genomic_DNA"/>
</dbReference>
<protein>
    <submittedName>
        <fullName evidence="1">Uncharacterized protein</fullName>
    </submittedName>
</protein>
<dbReference type="Gene3D" id="2.60.120.10">
    <property type="entry name" value="Jelly Rolls"/>
    <property type="match status" value="1"/>
</dbReference>
<dbReference type="RefSeq" id="WP_200395191.1">
    <property type="nucleotide sequence ID" value="NZ_CP066831.1"/>
</dbReference>
<dbReference type="SUPFAM" id="SSF51182">
    <property type="entry name" value="RmlC-like cupins"/>
    <property type="match status" value="1"/>
</dbReference>
<sequence length="241" mass="26107">MGGRQVLAARRLLAEALDGELPEHERVLAARSVVAELGSPDRLLELTAELASGEGDPDGCARLSYRHVLGFDKLLLIDGGPHHMLRAHLWHAGRGAVGKEDIHNHRSPLASYVVRGRLAMELYAPREGGGIETDRYRESLADESADWLLEPTGPARLHLTQVAEYAAGSTYALPAHTLHRAWCDTAEPTVTLFLETGSGRRQHTDVFTAAGPHPGSVPKVPLDVADYLAELDALAELLRSS</sequence>
<name>A0A7T7I393_9ACTN</name>